<organism evidence="1 2">
    <name type="scientific">Flavobacterium silvaticum</name>
    <dbReference type="NCBI Taxonomy" id="1852020"/>
    <lineage>
        <taxon>Bacteria</taxon>
        <taxon>Pseudomonadati</taxon>
        <taxon>Bacteroidota</taxon>
        <taxon>Flavobacteriia</taxon>
        <taxon>Flavobacteriales</taxon>
        <taxon>Flavobacteriaceae</taxon>
        <taxon>Flavobacterium</taxon>
    </lineage>
</organism>
<reference evidence="1" key="1">
    <citation type="submission" date="2020-02" db="EMBL/GenBank/DDBJ databases">
        <title>Flavobacterium sp. genome.</title>
        <authorList>
            <person name="Jung H.S."/>
            <person name="Baek J.H."/>
            <person name="Jeon C.O."/>
        </authorList>
    </citation>
    <scope>NUCLEOTIDE SEQUENCE</scope>
    <source>
        <strain evidence="1">SE-s28</strain>
    </source>
</reference>
<evidence type="ECO:0000313" key="2">
    <source>
        <dbReference type="Proteomes" id="UP000712080"/>
    </source>
</evidence>
<accession>A0A972FVC6</accession>
<protein>
    <submittedName>
        <fullName evidence="1">Uncharacterized protein</fullName>
    </submittedName>
</protein>
<gene>
    <name evidence="1" type="ORF">G6047_09650</name>
</gene>
<comment type="caution">
    <text evidence="1">The sequence shown here is derived from an EMBL/GenBank/DDBJ whole genome shotgun (WGS) entry which is preliminary data.</text>
</comment>
<proteinExistence type="predicted"/>
<dbReference type="RefSeq" id="WP_169527405.1">
    <property type="nucleotide sequence ID" value="NZ_JAAMPU010000105.1"/>
</dbReference>
<evidence type="ECO:0000313" key="1">
    <source>
        <dbReference type="EMBL" id="NMH28295.1"/>
    </source>
</evidence>
<keyword evidence="2" id="KW-1185">Reference proteome</keyword>
<sequence length="100" mass="11802">MTADYSHILDALIKQGFHQIPESNPETGKKFDYRITAYSLNTKLSFRFESLEHFVEFLKLSDADSEKRIAVLQTRFTELGLDPNQFFWVNFFEEGKEKEM</sequence>
<dbReference type="AlphaFoldDB" id="A0A972FVC6"/>
<name>A0A972FVC6_9FLAO</name>
<dbReference type="Proteomes" id="UP000712080">
    <property type="component" value="Unassembled WGS sequence"/>
</dbReference>
<dbReference type="EMBL" id="JAAMPU010000105">
    <property type="protein sequence ID" value="NMH28295.1"/>
    <property type="molecule type" value="Genomic_DNA"/>
</dbReference>